<gene>
    <name evidence="14" type="primary">rnhB</name>
    <name evidence="18" type="ORF">SAMN05443377_101213</name>
</gene>
<dbReference type="GO" id="GO:0004523">
    <property type="term" value="F:RNA-DNA hybrid ribonuclease activity"/>
    <property type="evidence" value="ECO:0007669"/>
    <property type="project" value="UniProtKB-UniRule"/>
</dbReference>
<dbReference type="Gene3D" id="3.30.420.10">
    <property type="entry name" value="Ribonuclease H-like superfamily/Ribonuclease H"/>
    <property type="match status" value="1"/>
</dbReference>
<evidence type="ECO:0000256" key="11">
    <source>
        <dbReference type="ARBA" id="ARBA00022759"/>
    </source>
</evidence>
<keyword evidence="10 14" id="KW-0479">Metal-binding</keyword>
<evidence type="ECO:0000256" key="16">
    <source>
        <dbReference type="RuleBase" id="RU003515"/>
    </source>
</evidence>
<dbReference type="Pfam" id="PF01351">
    <property type="entry name" value="RNase_HII"/>
    <property type="match status" value="1"/>
</dbReference>
<dbReference type="EMBL" id="FOGZ01000001">
    <property type="protein sequence ID" value="SER50659.1"/>
    <property type="molecule type" value="Genomic_DNA"/>
</dbReference>
<dbReference type="PROSITE" id="PS51975">
    <property type="entry name" value="RNASE_H_2"/>
    <property type="match status" value="1"/>
</dbReference>
<dbReference type="OrthoDB" id="9803420at2"/>
<evidence type="ECO:0000256" key="10">
    <source>
        <dbReference type="ARBA" id="ARBA00022723"/>
    </source>
</evidence>
<evidence type="ECO:0000256" key="3">
    <source>
        <dbReference type="ARBA" id="ARBA00004065"/>
    </source>
</evidence>
<evidence type="ECO:0000256" key="14">
    <source>
        <dbReference type="HAMAP-Rule" id="MF_00052"/>
    </source>
</evidence>
<feature type="binding site" evidence="14 15">
    <location>
        <position position="27"/>
    </location>
    <ligand>
        <name>a divalent metal cation</name>
        <dbReference type="ChEBI" id="CHEBI:60240"/>
    </ligand>
</feature>
<evidence type="ECO:0000256" key="7">
    <source>
        <dbReference type="ARBA" id="ARBA00019179"/>
    </source>
</evidence>
<feature type="domain" description="RNase H type-2" evidence="17">
    <location>
        <begin position="20"/>
        <end position="211"/>
    </location>
</feature>
<evidence type="ECO:0000256" key="2">
    <source>
        <dbReference type="ARBA" id="ARBA00001946"/>
    </source>
</evidence>
<dbReference type="GO" id="GO:0003723">
    <property type="term" value="F:RNA binding"/>
    <property type="evidence" value="ECO:0007669"/>
    <property type="project" value="UniProtKB-UniRule"/>
</dbReference>
<evidence type="ECO:0000259" key="17">
    <source>
        <dbReference type="PROSITE" id="PS51975"/>
    </source>
</evidence>
<dbReference type="SUPFAM" id="SSF53098">
    <property type="entry name" value="Ribonuclease H-like"/>
    <property type="match status" value="1"/>
</dbReference>
<dbReference type="InterPro" id="IPR001352">
    <property type="entry name" value="RNase_HII/HIII"/>
</dbReference>
<dbReference type="GO" id="GO:0006298">
    <property type="term" value="P:mismatch repair"/>
    <property type="evidence" value="ECO:0007669"/>
    <property type="project" value="TreeGrafter"/>
</dbReference>
<evidence type="ECO:0000256" key="13">
    <source>
        <dbReference type="ARBA" id="ARBA00023211"/>
    </source>
</evidence>
<evidence type="ECO:0000256" key="6">
    <source>
        <dbReference type="ARBA" id="ARBA00012180"/>
    </source>
</evidence>
<feature type="binding site" evidence="14 15">
    <location>
        <position position="120"/>
    </location>
    <ligand>
        <name>a divalent metal cation</name>
        <dbReference type="ChEBI" id="CHEBI:60240"/>
    </ligand>
</feature>
<sequence length="211" mass="22386">MSGAALVSRYETALCAAGLGPVAGADEAGRGACAGPLVAAAVVLDDRPECRIEGLRDSKLLRPAARERLYGQITEKAVSWAAVSVEPRECDRLGMQEADLQGLRRALCRLGTVPGFVITDGFGVEGLTVPALGMWKADQVCAAVAAASIIAKVTRDRVMVAADSDFPGYGFAIHKGYPTAEHQRRLETLGPCALHRRSYANVRRAARLVEP</sequence>
<accession>A0A1H9PS99</accession>
<dbReference type="HAMAP" id="MF_00052_B">
    <property type="entry name" value="RNase_HII_B"/>
    <property type="match status" value="1"/>
</dbReference>
<evidence type="ECO:0000256" key="9">
    <source>
        <dbReference type="ARBA" id="ARBA00022722"/>
    </source>
</evidence>
<keyword evidence="19" id="KW-1185">Reference proteome</keyword>
<proteinExistence type="inferred from homology"/>
<dbReference type="InterPro" id="IPR036397">
    <property type="entry name" value="RNaseH_sf"/>
</dbReference>
<keyword evidence="8 14" id="KW-0963">Cytoplasm</keyword>
<dbReference type="RefSeq" id="WP_091966769.1">
    <property type="nucleotide sequence ID" value="NZ_FOGZ01000001.1"/>
</dbReference>
<dbReference type="NCBIfam" id="NF000595">
    <property type="entry name" value="PRK00015.1-3"/>
    <property type="match status" value="1"/>
</dbReference>
<dbReference type="STRING" id="64702.SAMN05443377_101213"/>
<comment type="function">
    <text evidence="3 14 16">Endonuclease that specifically degrades the RNA of RNA-DNA hybrids.</text>
</comment>
<comment type="catalytic activity">
    <reaction evidence="1 14 15 16">
        <text>Endonucleolytic cleavage to 5'-phosphomonoester.</text>
        <dbReference type="EC" id="3.1.26.4"/>
    </reaction>
</comment>
<reference evidence="18 19" key="1">
    <citation type="submission" date="2016-10" db="EMBL/GenBank/DDBJ databases">
        <authorList>
            <person name="de Groot N.N."/>
        </authorList>
    </citation>
    <scope>NUCLEOTIDE SEQUENCE [LARGE SCALE GENOMIC DNA]</scope>
    <source>
        <strain evidence="18 19">DSM 16859</strain>
    </source>
</reference>
<dbReference type="CDD" id="cd07182">
    <property type="entry name" value="RNase_HII_bacteria_HII_like"/>
    <property type="match status" value="1"/>
</dbReference>
<evidence type="ECO:0000256" key="5">
    <source>
        <dbReference type="ARBA" id="ARBA00007383"/>
    </source>
</evidence>
<dbReference type="GO" id="GO:0043137">
    <property type="term" value="P:DNA replication, removal of RNA primer"/>
    <property type="evidence" value="ECO:0007669"/>
    <property type="project" value="TreeGrafter"/>
</dbReference>
<evidence type="ECO:0000313" key="19">
    <source>
        <dbReference type="Proteomes" id="UP000198815"/>
    </source>
</evidence>
<dbReference type="NCBIfam" id="NF000598">
    <property type="entry name" value="PRK00015.2-2"/>
    <property type="match status" value="1"/>
</dbReference>
<dbReference type="EC" id="3.1.26.4" evidence="6 14"/>
<dbReference type="InterPro" id="IPR022898">
    <property type="entry name" value="RNase_HII"/>
</dbReference>
<evidence type="ECO:0000256" key="12">
    <source>
        <dbReference type="ARBA" id="ARBA00022801"/>
    </source>
</evidence>
<organism evidence="18 19">
    <name type="scientific">Propionibacterium cyclohexanicum</name>
    <dbReference type="NCBI Taxonomy" id="64702"/>
    <lineage>
        <taxon>Bacteria</taxon>
        <taxon>Bacillati</taxon>
        <taxon>Actinomycetota</taxon>
        <taxon>Actinomycetes</taxon>
        <taxon>Propionibacteriales</taxon>
        <taxon>Propionibacteriaceae</taxon>
        <taxon>Propionibacterium</taxon>
    </lineage>
</organism>
<dbReference type="InterPro" id="IPR024567">
    <property type="entry name" value="RNase_HII/HIII_dom"/>
</dbReference>
<comment type="similarity">
    <text evidence="5 14 16">Belongs to the RNase HII family.</text>
</comment>
<evidence type="ECO:0000313" key="18">
    <source>
        <dbReference type="EMBL" id="SER50659.1"/>
    </source>
</evidence>
<keyword evidence="9 14" id="KW-0540">Nuclease</keyword>
<dbReference type="InterPro" id="IPR012337">
    <property type="entry name" value="RNaseH-like_sf"/>
</dbReference>
<dbReference type="AlphaFoldDB" id="A0A1H9PS99"/>
<protein>
    <recommendedName>
        <fullName evidence="7 14">Ribonuclease HII</fullName>
        <shortName evidence="14">RNase HII</shortName>
        <ecNumber evidence="6 14">3.1.26.4</ecNumber>
    </recommendedName>
</protein>
<comment type="cofactor">
    <cofactor evidence="2">
        <name>Mg(2+)</name>
        <dbReference type="ChEBI" id="CHEBI:18420"/>
    </cofactor>
</comment>
<evidence type="ECO:0000256" key="4">
    <source>
        <dbReference type="ARBA" id="ARBA00004496"/>
    </source>
</evidence>
<keyword evidence="12 14" id="KW-0378">Hydrolase</keyword>
<dbReference type="GO" id="GO:0030145">
    <property type="term" value="F:manganese ion binding"/>
    <property type="evidence" value="ECO:0007669"/>
    <property type="project" value="UniProtKB-UniRule"/>
</dbReference>
<name>A0A1H9PS99_9ACTN</name>
<dbReference type="GO" id="GO:0032299">
    <property type="term" value="C:ribonuclease H2 complex"/>
    <property type="evidence" value="ECO:0007669"/>
    <property type="project" value="TreeGrafter"/>
</dbReference>
<comment type="subcellular location">
    <subcellularLocation>
        <location evidence="4 14">Cytoplasm</location>
    </subcellularLocation>
</comment>
<dbReference type="GO" id="GO:0005737">
    <property type="term" value="C:cytoplasm"/>
    <property type="evidence" value="ECO:0007669"/>
    <property type="project" value="UniProtKB-SubCell"/>
</dbReference>
<comment type="cofactor">
    <cofactor evidence="14 15">
        <name>Mn(2+)</name>
        <dbReference type="ChEBI" id="CHEBI:29035"/>
    </cofactor>
    <cofactor evidence="14 15">
        <name>Mg(2+)</name>
        <dbReference type="ChEBI" id="CHEBI:18420"/>
    </cofactor>
    <text evidence="14 15">Manganese or magnesium. Binds 1 divalent metal ion per monomer in the absence of substrate. May bind a second metal ion after substrate binding.</text>
</comment>
<dbReference type="PANTHER" id="PTHR10954">
    <property type="entry name" value="RIBONUCLEASE H2 SUBUNIT A"/>
    <property type="match status" value="1"/>
</dbReference>
<keyword evidence="11 14" id="KW-0255">Endonuclease</keyword>
<evidence type="ECO:0000256" key="1">
    <source>
        <dbReference type="ARBA" id="ARBA00000077"/>
    </source>
</evidence>
<evidence type="ECO:0000256" key="15">
    <source>
        <dbReference type="PROSITE-ProRule" id="PRU01319"/>
    </source>
</evidence>
<feature type="binding site" evidence="14 15">
    <location>
        <position position="26"/>
    </location>
    <ligand>
        <name>a divalent metal cation</name>
        <dbReference type="ChEBI" id="CHEBI:60240"/>
    </ligand>
</feature>
<evidence type="ECO:0000256" key="8">
    <source>
        <dbReference type="ARBA" id="ARBA00022490"/>
    </source>
</evidence>
<keyword evidence="13 14" id="KW-0464">Manganese</keyword>
<dbReference type="PANTHER" id="PTHR10954:SF18">
    <property type="entry name" value="RIBONUCLEASE HII"/>
    <property type="match status" value="1"/>
</dbReference>
<dbReference type="Proteomes" id="UP000198815">
    <property type="component" value="Unassembled WGS sequence"/>
</dbReference>